<evidence type="ECO:0000313" key="3">
    <source>
        <dbReference type="Proteomes" id="UP000565441"/>
    </source>
</evidence>
<reference evidence="2 3" key="1">
    <citation type="journal article" date="2020" name="ISME J.">
        <title>Uncovering the hidden diversity of litter-decomposition mechanisms in mushroom-forming fungi.</title>
        <authorList>
            <person name="Floudas D."/>
            <person name="Bentzer J."/>
            <person name="Ahren D."/>
            <person name="Johansson T."/>
            <person name="Persson P."/>
            <person name="Tunlid A."/>
        </authorList>
    </citation>
    <scope>NUCLEOTIDE SEQUENCE [LARGE SCALE GENOMIC DNA]</scope>
    <source>
        <strain evidence="2 3">CBS 661.87</strain>
    </source>
</reference>
<dbReference type="AlphaFoldDB" id="A0A8H5H2B6"/>
<dbReference type="OrthoDB" id="3065013at2759"/>
<evidence type="ECO:0000256" key="1">
    <source>
        <dbReference type="SAM" id="MobiDB-lite"/>
    </source>
</evidence>
<keyword evidence="3" id="KW-1185">Reference proteome</keyword>
<feature type="region of interest" description="Disordered" evidence="1">
    <location>
        <begin position="41"/>
        <end position="70"/>
    </location>
</feature>
<accession>A0A8H5H2B6</accession>
<protein>
    <submittedName>
        <fullName evidence="2">Uncharacterized protein</fullName>
    </submittedName>
</protein>
<dbReference type="Proteomes" id="UP000565441">
    <property type="component" value="Unassembled WGS sequence"/>
</dbReference>
<comment type="caution">
    <text evidence="2">The sequence shown here is derived from an EMBL/GenBank/DDBJ whole genome shotgun (WGS) entry which is preliminary data.</text>
</comment>
<feature type="compositionally biased region" description="Low complexity" evidence="1">
    <location>
        <begin position="54"/>
        <end position="70"/>
    </location>
</feature>
<name>A0A8H5H2B6_9AGAR</name>
<dbReference type="EMBL" id="JAACJP010000033">
    <property type="protein sequence ID" value="KAF5375499.1"/>
    <property type="molecule type" value="Genomic_DNA"/>
</dbReference>
<gene>
    <name evidence="2" type="ORF">D9615_009189</name>
</gene>
<organism evidence="2 3">
    <name type="scientific">Tricholomella constricta</name>
    <dbReference type="NCBI Taxonomy" id="117010"/>
    <lineage>
        <taxon>Eukaryota</taxon>
        <taxon>Fungi</taxon>
        <taxon>Dikarya</taxon>
        <taxon>Basidiomycota</taxon>
        <taxon>Agaricomycotina</taxon>
        <taxon>Agaricomycetes</taxon>
        <taxon>Agaricomycetidae</taxon>
        <taxon>Agaricales</taxon>
        <taxon>Tricholomatineae</taxon>
        <taxon>Lyophyllaceae</taxon>
        <taxon>Tricholomella</taxon>
    </lineage>
</organism>
<sequence length="234" mass="25389">MISGSGDSDDPDNGCLLLRTSQYADNKAEKLNLLASFSHFSSPMQTGEPLAPIPTGSTLSSPTSSLDSGSDQLSIPIATPIPLPYTARSSSVLRRMISGPKEIVGRPLTLAEQLEGTGEEVEDDKEEDERECAQRIDQVSKFLEHFAASPLDMQPEVHTFHPIRPVSPSTLIALTEPFLMAWCTHIPPSSVAPPREITATKQPILNLVETLPIAAVQSLVDDISSFSRHNVWGY</sequence>
<proteinExistence type="predicted"/>
<evidence type="ECO:0000313" key="2">
    <source>
        <dbReference type="EMBL" id="KAF5375499.1"/>
    </source>
</evidence>